<keyword evidence="2" id="KW-1185">Reference proteome</keyword>
<sequence>MPLSAIPSISGTARNAAILAEVMGFMTCGLSWHGLIVVTQGRGLLRLHEINFRGTEE</sequence>
<protein>
    <submittedName>
        <fullName evidence="1">Uncharacterized protein</fullName>
    </submittedName>
</protein>
<dbReference type="Proteomes" id="UP000323963">
    <property type="component" value="Segment"/>
</dbReference>
<evidence type="ECO:0000313" key="2">
    <source>
        <dbReference type="Proteomes" id="UP000323963"/>
    </source>
</evidence>
<name>A0A5B9MVS5_9CAUD</name>
<accession>A0A5B9MVS5</accession>
<reference evidence="1 2" key="1">
    <citation type="submission" date="2019-04" db="EMBL/GenBank/DDBJ databases">
        <authorList>
            <person name="Chronis J.D."/>
            <person name="Sharma R."/>
            <person name="Thurgood T.L."/>
            <person name="Hoffmann C."/>
            <person name="Kruger J.L."/>
            <person name="Loertscher E."/>
            <person name="Arens D.K."/>
            <person name="Johnson L."/>
            <person name="Thompson D.W."/>
            <person name="Walker J."/>
            <person name="Casjens S."/>
            <person name="Grose J.H."/>
        </authorList>
    </citation>
    <scope>NUCLEOTIDE SEQUENCE [LARGE SCALE GENOMIC DNA]</scope>
</reference>
<evidence type="ECO:0000313" key="1">
    <source>
        <dbReference type="EMBL" id="QEG04439.1"/>
    </source>
</evidence>
<organism evidence="1 2">
    <name type="scientific">Klebsiella phage vB_Kpn_Chronis</name>
    <dbReference type="NCBI Taxonomy" id="2591378"/>
    <lineage>
        <taxon>Viruses</taxon>
        <taxon>Duplodnaviria</taxon>
        <taxon>Heunggongvirae</taxon>
        <taxon>Uroviricota</taxon>
        <taxon>Caudoviricetes</taxon>
    </lineage>
</organism>
<gene>
    <name evidence="1" type="ORF">CHRON_41</name>
</gene>
<proteinExistence type="predicted"/>
<dbReference type="EMBL" id="MN013086">
    <property type="protein sequence ID" value="QEG04439.1"/>
    <property type="molecule type" value="Genomic_DNA"/>
</dbReference>